<dbReference type="GO" id="GO:0005829">
    <property type="term" value="C:cytosol"/>
    <property type="evidence" value="ECO:0007669"/>
    <property type="project" value="TreeGrafter"/>
</dbReference>
<dbReference type="SMART" id="SM00829">
    <property type="entry name" value="PKS_ER"/>
    <property type="match status" value="1"/>
</dbReference>
<dbReference type="PANTHER" id="PTHR48106">
    <property type="entry name" value="QUINONE OXIDOREDUCTASE PIG3-RELATED"/>
    <property type="match status" value="1"/>
</dbReference>
<keyword evidence="2" id="KW-0560">Oxidoreductase</keyword>
<dbReference type="Pfam" id="PF08240">
    <property type="entry name" value="ADH_N"/>
    <property type="match status" value="1"/>
</dbReference>
<accession>A0A1T5DMZ7</accession>
<evidence type="ECO:0000256" key="1">
    <source>
        <dbReference type="ARBA" id="ARBA00022857"/>
    </source>
</evidence>
<dbReference type="PANTHER" id="PTHR48106:SF13">
    <property type="entry name" value="QUINONE OXIDOREDUCTASE-RELATED"/>
    <property type="match status" value="1"/>
</dbReference>
<evidence type="ECO:0000313" key="5">
    <source>
        <dbReference type="Proteomes" id="UP000190044"/>
    </source>
</evidence>
<evidence type="ECO:0000313" key="4">
    <source>
        <dbReference type="EMBL" id="SKB72863.1"/>
    </source>
</evidence>
<dbReference type="Gene3D" id="3.40.50.720">
    <property type="entry name" value="NAD(P)-binding Rossmann-like Domain"/>
    <property type="match status" value="1"/>
</dbReference>
<dbReference type="Pfam" id="PF00107">
    <property type="entry name" value="ADH_zinc_N"/>
    <property type="match status" value="1"/>
</dbReference>
<dbReference type="OrthoDB" id="9805883at2"/>
<dbReference type="InterPro" id="IPR013149">
    <property type="entry name" value="ADH-like_C"/>
</dbReference>
<dbReference type="Proteomes" id="UP000190044">
    <property type="component" value="Unassembled WGS sequence"/>
</dbReference>
<dbReference type="FunFam" id="3.40.50.720:FF:000053">
    <property type="entry name" value="Quinone oxidoreductase 1"/>
    <property type="match status" value="1"/>
</dbReference>
<dbReference type="GO" id="GO:0003960">
    <property type="term" value="F:quinone reductase (NADPH) activity"/>
    <property type="evidence" value="ECO:0007669"/>
    <property type="project" value="InterPro"/>
</dbReference>
<dbReference type="RefSeq" id="WP_079639146.1">
    <property type="nucleotide sequence ID" value="NZ_FUYP01000015.1"/>
</dbReference>
<proteinExistence type="predicted"/>
<protein>
    <submittedName>
        <fullName evidence="4">NADPH2:quinone reductase</fullName>
    </submittedName>
</protein>
<dbReference type="CDD" id="cd05286">
    <property type="entry name" value="QOR2"/>
    <property type="match status" value="1"/>
</dbReference>
<organism evidence="4 5">
    <name type="scientific">Sphingopyxis flava</name>
    <dbReference type="NCBI Taxonomy" id="1507287"/>
    <lineage>
        <taxon>Bacteria</taxon>
        <taxon>Pseudomonadati</taxon>
        <taxon>Pseudomonadota</taxon>
        <taxon>Alphaproteobacteria</taxon>
        <taxon>Sphingomonadales</taxon>
        <taxon>Sphingomonadaceae</taxon>
        <taxon>Sphingopyxis</taxon>
    </lineage>
</organism>
<dbReference type="InterPro" id="IPR036291">
    <property type="entry name" value="NAD(P)-bd_dom_sf"/>
</dbReference>
<dbReference type="InterPro" id="IPR011032">
    <property type="entry name" value="GroES-like_sf"/>
</dbReference>
<feature type="domain" description="Enoyl reductase (ER)" evidence="3">
    <location>
        <begin position="12"/>
        <end position="323"/>
    </location>
</feature>
<dbReference type="SUPFAM" id="SSF51735">
    <property type="entry name" value="NAD(P)-binding Rossmann-fold domains"/>
    <property type="match status" value="1"/>
</dbReference>
<name>A0A1T5DMZ7_9SPHN</name>
<dbReference type="SUPFAM" id="SSF50129">
    <property type="entry name" value="GroES-like"/>
    <property type="match status" value="1"/>
</dbReference>
<dbReference type="InterPro" id="IPR013154">
    <property type="entry name" value="ADH-like_N"/>
</dbReference>
<dbReference type="Gene3D" id="3.90.180.10">
    <property type="entry name" value="Medium-chain alcohol dehydrogenases, catalytic domain"/>
    <property type="match status" value="1"/>
</dbReference>
<keyword evidence="1" id="KW-0521">NADP</keyword>
<evidence type="ECO:0000259" key="3">
    <source>
        <dbReference type="SMART" id="SM00829"/>
    </source>
</evidence>
<evidence type="ECO:0000256" key="2">
    <source>
        <dbReference type="ARBA" id="ARBA00023002"/>
    </source>
</evidence>
<dbReference type="GO" id="GO:0035925">
    <property type="term" value="F:mRNA 3'-UTR AU-rich region binding"/>
    <property type="evidence" value="ECO:0007669"/>
    <property type="project" value="TreeGrafter"/>
</dbReference>
<reference evidence="5" key="1">
    <citation type="submission" date="2017-02" db="EMBL/GenBank/DDBJ databases">
        <authorList>
            <person name="Varghese N."/>
            <person name="Submissions S."/>
        </authorList>
    </citation>
    <scope>NUCLEOTIDE SEQUENCE [LARGE SCALE GENOMIC DNA]</scope>
    <source>
        <strain evidence="5">R11H</strain>
    </source>
</reference>
<keyword evidence="5" id="KW-1185">Reference proteome</keyword>
<sequence>MQAIEAFIEAQGGPEVIKWRKVALGAPGPGQALVRQSAIGLNYIDVYHRDGTYPIDLPGGLGLEAAGEVVAVGEGVHALRPGDRVATFGPKRGAYASARIVPAASLFKLPASIDEETAAASLLKACTVEALVERCARVEAGWPVLVHAAAGGVGLILVQWLKAIGATVIGTVSTEDKEQAAREAGADHVIRYKDEDVAAHVREITDGQGVPVAFDGIGMATWDVSLKATARRGLIVSYGNAGGPVRGVDLGILARHGSQFVTRPTLFDYYLDPGERAAGAARVFEMIDDGKIKVTIGQRYGLENAARAHADLEAGHTTGSTLLLPEIG</sequence>
<dbReference type="GO" id="GO:0070402">
    <property type="term" value="F:NADPH binding"/>
    <property type="evidence" value="ECO:0007669"/>
    <property type="project" value="TreeGrafter"/>
</dbReference>
<dbReference type="AlphaFoldDB" id="A0A1T5DMZ7"/>
<gene>
    <name evidence="4" type="ORF">SAMN06295937_101562</name>
</gene>
<dbReference type="InterPro" id="IPR047618">
    <property type="entry name" value="QOR-like"/>
</dbReference>
<dbReference type="InterPro" id="IPR020843">
    <property type="entry name" value="ER"/>
</dbReference>
<dbReference type="EMBL" id="FUYP01000015">
    <property type="protein sequence ID" value="SKB72863.1"/>
    <property type="molecule type" value="Genomic_DNA"/>
</dbReference>